<proteinExistence type="predicted"/>
<dbReference type="EMBL" id="JANPWB010000004">
    <property type="protein sequence ID" value="KAJ1195235.1"/>
    <property type="molecule type" value="Genomic_DNA"/>
</dbReference>
<evidence type="ECO:0000313" key="2">
    <source>
        <dbReference type="Proteomes" id="UP001066276"/>
    </source>
</evidence>
<accession>A0AAV7V1G5</accession>
<keyword evidence="2" id="KW-1185">Reference proteome</keyword>
<evidence type="ECO:0000313" key="1">
    <source>
        <dbReference type="EMBL" id="KAJ1195235.1"/>
    </source>
</evidence>
<dbReference type="Proteomes" id="UP001066276">
    <property type="component" value="Chromosome 2_2"/>
</dbReference>
<protein>
    <recommendedName>
        <fullName evidence="3">Secreted protein</fullName>
    </recommendedName>
</protein>
<comment type="caution">
    <text evidence="1">The sequence shown here is derived from an EMBL/GenBank/DDBJ whole genome shotgun (WGS) entry which is preliminary data.</text>
</comment>
<gene>
    <name evidence="1" type="ORF">NDU88_004516</name>
</gene>
<name>A0AAV7V1G5_PLEWA</name>
<evidence type="ECO:0008006" key="3">
    <source>
        <dbReference type="Google" id="ProtNLM"/>
    </source>
</evidence>
<reference evidence="1" key="1">
    <citation type="journal article" date="2022" name="bioRxiv">
        <title>Sequencing and chromosome-scale assembly of the giantPleurodeles waltlgenome.</title>
        <authorList>
            <person name="Brown T."/>
            <person name="Elewa A."/>
            <person name="Iarovenko S."/>
            <person name="Subramanian E."/>
            <person name="Araus A.J."/>
            <person name="Petzold A."/>
            <person name="Susuki M."/>
            <person name="Suzuki K.-i.T."/>
            <person name="Hayashi T."/>
            <person name="Toyoda A."/>
            <person name="Oliveira C."/>
            <person name="Osipova E."/>
            <person name="Leigh N.D."/>
            <person name="Simon A."/>
            <person name="Yun M.H."/>
        </authorList>
    </citation>
    <scope>NUCLEOTIDE SEQUENCE</scope>
    <source>
        <strain evidence="1">20211129_DDA</strain>
        <tissue evidence="1">Liver</tissue>
    </source>
</reference>
<dbReference type="AlphaFoldDB" id="A0AAV7V1G5"/>
<sequence>MYLHSRLRLGILPRASVSPSSLCTMFLGRARPRATSAGLLPSLTTSRMPAVFGGPLVRPQCRRPHRVARRLTELGS</sequence>
<organism evidence="1 2">
    <name type="scientific">Pleurodeles waltl</name>
    <name type="common">Iberian ribbed newt</name>
    <dbReference type="NCBI Taxonomy" id="8319"/>
    <lineage>
        <taxon>Eukaryota</taxon>
        <taxon>Metazoa</taxon>
        <taxon>Chordata</taxon>
        <taxon>Craniata</taxon>
        <taxon>Vertebrata</taxon>
        <taxon>Euteleostomi</taxon>
        <taxon>Amphibia</taxon>
        <taxon>Batrachia</taxon>
        <taxon>Caudata</taxon>
        <taxon>Salamandroidea</taxon>
        <taxon>Salamandridae</taxon>
        <taxon>Pleurodelinae</taxon>
        <taxon>Pleurodeles</taxon>
    </lineage>
</organism>